<dbReference type="InterPro" id="IPR029058">
    <property type="entry name" value="AB_hydrolase_fold"/>
</dbReference>
<dbReference type="Pfam" id="PF07519">
    <property type="entry name" value="Tannase"/>
    <property type="match status" value="1"/>
</dbReference>
<dbReference type="GO" id="GO:0030600">
    <property type="term" value="F:feruloyl esterase activity"/>
    <property type="evidence" value="ECO:0007669"/>
    <property type="project" value="UniProtKB-ARBA"/>
</dbReference>
<accession>W3XGM9</accession>
<evidence type="ECO:0000256" key="5">
    <source>
        <dbReference type="ARBA" id="ARBA00022801"/>
    </source>
</evidence>
<dbReference type="SUPFAM" id="SSF53474">
    <property type="entry name" value="alpha/beta-Hydrolases"/>
    <property type="match status" value="1"/>
</dbReference>
<protein>
    <recommendedName>
        <fullName evidence="8">Carboxylic ester hydrolase</fullName>
        <ecNumber evidence="8">3.1.1.-</ecNumber>
    </recommendedName>
</protein>
<comment type="similarity">
    <text evidence="1 8">Belongs to the tannase family.</text>
</comment>
<proteinExistence type="inferred from homology"/>
<organism evidence="9 10">
    <name type="scientific">Pestalotiopsis fici (strain W106-1 / CGMCC3.15140)</name>
    <dbReference type="NCBI Taxonomy" id="1229662"/>
    <lineage>
        <taxon>Eukaryota</taxon>
        <taxon>Fungi</taxon>
        <taxon>Dikarya</taxon>
        <taxon>Ascomycota</taxon>
        <taxon>Pezizomycotina</taxon>
        <taxon>Sordariomycetes</taxon>
        <taxon>Xylariomycetidae</taxon>
        <taxon>Amphisphaeriales</taxon>
        <taxon>Sporocadaceae</taxon>
        <taxon>Pestalotiopsis</taxon>
    </lineage>
</organism>
<evidence type="ECO:0000313" key="9">
    <source>
        <dbReference type="EMBL" id="ETS85169.1"/>
    </source>
</evidence>
<dbReference type="AlphaFoldDB" id="W3XGM9"/>
<dbReference type="Proteomes" id="UP000030651">
    <property type="component" value="Unassembled WGS sequence"/>
</dbReference>
<evidence type="ECO:0000256" key="4">
    <source>
        <dbReference type="ARBA" id="ARBA00022729"/>
    </source>
</evidence>
<dbReference type="EMBL" id="KI912110">
    <property type="protein sequence ID" value="ETS85169.1"/>
    <property type="molecule type" value="Genomic_DNA"/>
</dbReference>
<dbReference type="RefSeq" id="XP_007829966.1">
    <property type="nucleotide sequence ID" value="XM_007831775.1"/>
</dbReference>
<evidence type="ECO:0000313" key="10">
    <source>
        <dbReference type="Proteomes" id="UP000030651"/>
    </source>
</evidence>
<dbReference type="EC" id="3.1.1.-" evidence="8"/>
<dbReference type="Gene3D" id="3.40.50.1820">
    <property type="entry name" value="alpha/beta hydrolase"/>
    <property type="match status" value="1"/>
</dbReference>
<dbReference type="HOGENOM" id="CLU_014819_3_2_1"/>
<dbReference type="KEGG" id="pfy:PFICI_03194"/>
<dbReference type="PANTHER" id="PTHR33938:SF13">
    <property type="entry name" value="CARBOXYLIC ESTER HYDROLASE"/>
    <property type="match status" value="1"/>
</dbReference>
<gene>
    <name evidence="9" type="ORF">PFICI_03194</name>
</gene>
<sequence length="500" mass="54509">MATVFQNCVPETFSDLFLNGSQITSVLANVVQNATFQFDQTLRFDQPEIPTSNFDYCNVTISYNHAEENNTIIVETLLPTDNFNQRLIAVGGAGFVAGRGLLQQWQMLANLAEGYATVTTDAGLGTSISADSWALLSPGHVDLQKLQNLASVSLNDLAILAKQVVHAYSGAPPLYSYWNGCSQGGRQGMMLAQLYPDAFDGIAAGAPAIYWTETMFNMYWSQLYMSMIDQYPYGCELKAITAAAVAYCDPLDGVEDGIVADSDMCLEHFNVSSLVGTTVEDCAQTNGSVKISKAAVMVAHATWQGISDLQGNILWPGFGIATDIASGTASTICNTTTCSMDVSESYGIPANWLQLFVAKDPDFNLADLTLDEFISMFNNSKREYSSIIETQNPDLSEFSQLGGKLISFHGLSDQDITPKGSRYYYQQVKLATDGIQDFYRHFEVPGLAHCFGGTGGQPTSLFAQLRAWVENGTAPETSPISFTYQNVTYENLLYPYDGDL</sequence>
<evidence type="ECO:0000256" key="6">
    <source>
        <dbReference type="ARBA" id="ARBA00022837"/>
    </source>
</evidence>
<dbReference type="PANTHER" id="PTHR33938">
    <property type="entry name" value="FERULOYL ESTERASE B-RELATED"/>
    <property type="match status" value="1"/>
</dbReference>
<dbReference type="OMA" id="ELGEYPY"/>
<keyword evidence="4" id="KW-0732">Signal</keyword>
<evidence type="ECO:0000256" key="8">
    <source>
        <dbReference type="RuleBase" id="RU361238"/>
    </source>
</evidence>
<keyword evidence="7" id="KW-1015">Disulfide bond</keyword>
<reference evidence="10" key="1">
    <citation type="journal article" date="2015" name="BMC Genomics">
        <title>Genomic and transcriptomic analysis of the endophytic fungus Pestalotiopsis fici reveals its lifestyle and high potential for synthesis of natural products.</title>
        <authorList>
            <person name="Wang X."/>
            <person name="Zhang X."/>
            <person name="Liu L."/>
            <person name="Xiang M."/>
            <person name="Wang W."/>
            <person name="Sun X."/>
            <person name="Che Y."/>
            <person name="Guo L."/>
            <person name="Liu G."/>
            <person name="Guo L."/>
            <person name="Wang C."/>
            <person name="Yin W.B."/>
            <person name="Stadler M."/>
            <person name="Zhang X."/>
            <person name="Liu X."/>
        </authorList>
    </citation>
    <scope>NUCLEOTIDE SEQUENCE [LARGE SCALE GENOMIC DNA]</scope>
    <source>
        <strain evidence="10">W106-1 / CGMCC3.15140</strain>
    </source>
</reference>
<keyword evidence="3" id="KW-0479">Metal-binding</keyword>
<dbReference type="eggNOG" id="ENOG502SH94">
    <property type="taxonomic scope" value="Eukaryota"/>
</dbReference>
<dbReference type="GO" id="GO:0046872">
    <property type="term" value="F:metal ion binding"/>
    <property type="evidence" value="ECO:0007669"/>
    <property type="project" value="UniProtKB-KW"/>
</dbReference>
<evidence type="ECO:0000256" key="2">
    <source>
        <dbReference type="ARBA" id="ARBA00022487"/>
    </source>
</evidence>
<keyword evidence="2" id="KW-0719">Serine esterase</keyword>
<evidence type="ECO:0000256" key="7">
    <source>
        <dbReference type="ARBA" id="ARBA00023157"/>
    </source>
</evidence>
<evidence type="ECO:0000256" key="3">
    <source>
        <dbReference type="ARBA" id="ARBA00022723"/>
    </source>
</evidence>
<dbReference type="GeneID" id="19268207"/>
<keyword evidence="6" id="KW-0106">Calcium</keyword>
<dbReference type="OrthoDB" id="3039123at2759"/>
<evidence type="ECO:0000256" key="1">
    <source>
        <dbReference type="ARBA" id="ARBA00006249"/>
    </source>
</evidence>
<keyword evidence="10" id="KW-1185">Reference proteome</keyword>
<name>W3XGM9_PESFW</name>
<dbReference type="InterPro" id="IPR011118">
    <property type="entry name" value="Tannase/feruloyl_esterase"/>
</dbReference>
<keyword evidence="5 8" id="KW-0378">Hydrolase</keyword>
<dbReference type="InParanoid" id="W3XGM9"/>